<keyword evidence="1" id="KW-0472">Membrane</keyword>
<keyword evidence="1" id="KW-1133">Transmembrane helix</keyword>
<reference evidence="2 3" key="1">
    <citation type="submission" date="2016-05" db="EMBL/GenBank/DDBJ databases">
        <title>Complete genome sequence of Novosphingobium guangzhouense SA925(T).</title>
        <authorList>
            <person name="Sha S."/>
        </authorList>
    </citation>
    <scope>NUCLEOTIDE SEQUENCE [LARGE SCALE GENOMIC DNA]</scope>
    <source>
        <strain evidence="2 3">SA925</strain>
    </source>
</reference>
<keyword evidence="3" id="KW-1185">Reference proteome</keyword>
<dbReference type="EMBL" id="LYMM01000035">
    <property type="protein sequence ID" value="PNU04472.1"/>
    <property type="molecule type" value="Genomic_DNA"/>
</dbReference>
<evidence type="ECO:0008006" key="4">
    <source>
        <dbReference type="Google" id="ProtNLM"/>
    </source>
</evidence>
<name>A0A2K2G0C9_9SPHN</name>
<evidence type="ECO:0000313" key="3">
    <source>
        <dbReference type="Proteomes" id="UP000236327"/>
    </source>
</evidence>
<sequence length="114" mass="12440">MDLRTVLHAASEWGLDLIGSLTPSLIGSAAAQAWKPKMPWRQRILQWVVGSTVSYYATLAIIAVTDWNGFVAQSIAFGIALLAFDATPRVARATTDTLITIPARIADRFLPKKD</sequence>
<feature type="transmembrane region" description="Helical" evidence="1">
    <location>
        <begin position="70"/>
        <end position="87"/>
    </location>
</feature>
<gene>
    <name evidence="2" type="ORF">A8V01_20390</name>
</gene>
<dbReference type="OrthoDB" id="7474595at2"/>
<accession>A0A2K2G0C9</accession>
<keyword evidence="1" id="KW-0812">Transmembrane</keyword>
<organism evidence="2 3">
    <name type="scientific">Novosphingobium guangzhouense</name>
    <dbReference type="NCBI Taxonomy" id="1850347"/>
    <lineage>
        <taxon>Bacteria</taxon>
        <taxon>Pseudomonadati</taxon>
        <taxon>Pseudomonadota</taxon>
        <taxon>Alphaproteobacteria</taxon>
        <taxon>Sphingomonadales</taxon>
        <taxon>Sphingomonadaceae</taxon>
        <taxon>Novosphingobium</taxon>
    </lineage>
</organism>
<dbReference type="RefSeq" id="WP_103096298.1">
    <property type="nucleotide sequence ID" value="NZ_LYMM01000035.1"/>
</dbReference>
<proteinExistence type="predicted"/>
<comment type="caution">
    <text evidence="2">The sequence shown here is derived from an EMBL/GenBank/DDBJ whole genome shotgun (WGS) entry which is preliminary data.</text>
</comment>
<dbReference type="AlphaFoldDB" id="A0A2K2G0C9"/>
<protein>
    <recommendedName>
        <fullName evidence="4">Holin</fullName>
    </recommendedName>
</protein>
<dbReference type="Proteomes" id="UP000236327">
    <property type="component" value="Unassembled WGS sequence"/>
</dbReference>
<evidence type="ECO:0000256" key="1">
    <source>
        <dbReference type="SAM" id="Phobius"/>
    </source>
</evidence>
<feature type="transmembrane region" description="Helical" evidence="1">
    <location>
        <begin position="44"/>
        <end position="64"/>
    </location>
</feature>
<evidence type="ECO:0000313" key="2">
    <source>
        <dbReference type="EMBL" id="PNU04472.1"/>
    </source>
</evidence>